<dbReference type="EMBL" id="CP098401">
    <property type="protein sequence ID" value="URW76231.1"/>
    <property type="molecule type" value="Genomic_DNA"/>
</dbReference>
<accession>A0ABY4TX45</accession>
<name>A0ABY4TX45_9SPHN</name>
<reference evidence="1" key="1">
    <citation type="submission" date="2022-05" db="EMBL/GenBank/DDBJ databases">
        <title>Sphingomonas sp. strain RMG20 Genome sequencing and assembly.</title>
        <authorList>
            <person name="Kim I."/>
        </authorList>
    </citation>
    <scope>NUCLEOTIDE SEQUENCE</scope>
    <source>
        <strain evidence="1">RMG20</strain>
    </source>
</reference>
<organism evidence="1 2">
    <name type="scientific">Sphingomonas donggukensis</name>
    <dbReference type="NCBI Taxonomy" id="2949093"/>
    <lineage>
        <taxon>Bacteria</taxon>
        <taxon>Pseudomonadati</taxon>
        <taxon>Pseudomonadota</taxon>
        <taxon>Alphaproteobacteria</taxon>
        <taxon>Sphingomonadales</taxon>
        <taxon>Sphingomonadaceae</taxon>
        <taxon>Sphingomonas</taxon>
    </lineage>
</organism>
<proteinExistence type="predicted"/>
<dbReference type="RefSeq" id="WP_250753218.1">
    <property type="nucleotide sequence ID" value="NZ_CP098401.1"/>
</dbReference>
<evidence type="ECO:0000313" key="1">
    <source>
        <dbReference type="EMBL" id="URW76231.1"/>
    </source>
</evidence>
<keyword evidence="2" id="KW-1185">Reference proteome</keyword>
<gene>
    <name evidence="1" type="ORF">M9980_03120</name>
</gene>
<evidence type="ECO:0000313" key="2">
    <source>
        <dbReference type="Proteomes" id="UP001055580"/>
    </source>
</evidence>
<protein>
    <submittedName>
        <fullName evidence="1">Uncharacterized protein</fullName>
    </submittedName>
</protein>
<sequence>MGTALACSLNAATALAQEAPATAVAPACDRCTLIPALTPVTLEVLAPLGSKTSKSGDTFPIRLAEAIVIDGAEAVPAGTTGMGEVVHAKASGGSGAAGELVLAARYLEVGDKRLRLRSMHLSPNGKSKIDTVNTLSVATAAVAPALSVIGFLIRGAQTTVPQGTIVEAKTAEAFTLAAAPAR</sequence>
<dbReference type="Proteomes" id="UP001055580">
    <property type="component" value="Chromosome"/>
</dbReference>